<keyword evidence="1" id="KW-0732">Signal</keyword>
<dbReference type="Pfam" id="PF01979">
    <property type="entry name" value="Amidohydro_1"/>
    <property type="match status" value="1"/>
</dbReference>
<feature type="signal peptide" evidence="1">
    <location>
        <begin position="1"/>
        <end position="25"/>
    </location>
</feature>
<name>A0A418NQW9_9SPHN</name>
<dbReference type="AlphaFoldDB" id="A0A418NQW9"/>
<dbReference type="InterPro" id="IPR051781">
    <property type="entry name" value="Metallo-dep_Hydrolase"/>
</dbReference>
<gene>
    <name evidence="3" type="ORF">D2V07_12050</name>
</gene>
<dbReference type="SUPFAM" id="SSF51338">
    <property type="entry name" value="Composite domain of metallo-dependent hydrolases"/>
    <property type="match status" value="1"/>
</dbReference>
<evidence type="ECO:0000313" key="4">
    <source>
        <dbReference type="Proteomes" id="UP000286576"/>
    </source>
</evidence>
<dbReference type="PANTHER" id="PTHR43135:SF3">
    <property type="entry name" value="ALPHA-D-RIBOSE 1-METHYLPHOSPHONATE 5-TRIPHOSPHATE DIPHOSPHATASE"/>
    <property type="match status" value="1"/>
</dbReference>
<protein>
    <submittedName>
        <fullName evidence="3">Amidohydrolase</fullName>
    </submittedName>
</protein>
<accession>A0A418NQW9</accession>
<organism evidence="3 4">
    <name type="scientific">Aurantiacibacter zhengii</name>
    <dbReference type="NCBI Taxonomy" id="2307003"/>
    <lineage>
        <taxon>Bacteria</taxon>
        <taxon>Pseudomonadati</taxon>
        <taxon>Pseudomonadota</taxon>
        <taxon>Alphaproteobacteria</taxon>
        <taxon>Sphingomonadales</taxon>
        <taxon>Erythrobacteraceae</taxon>
        <taxon>Aurantiacibacter</taxon>
    </lineage>
</organism>
<dbReference type="EMBL" id="QXFL01000005">
    <property type="protein sequence ID" value="RIV85027.1"/>
    <property type="molecule type" value="Genomic_DNA"/>
</dbReference>
<reference evidence="3 4" key="1">
    <citation type="submission" date="2018-08" db="EMBL/GenBank/DDBJ databases">
        <title>Erythrobacter zhengii sp.nov., a bacterium isolated from deep-sea sediment.</title>
        <authorList>
            <person name="Fang C."/>
            <person name="Wu Y.-H."/>
            <person name="Sun C."/>
            <person name="Wang H."/>
            <person name="Cheng H."/>
            <person name="Meng F.-X."/>
            <person name="Wang C.-S."/>
            <person name="Xu X.-W."/>
        </authorList>
    </citation>
    <scope>NUCLEOTIDE SEQUENCE [LARGE SCALE GENOMIC DNA]</scope>
    <source>
        <strain evidence="3 4">V18</strain>
    </source>
</reference>
<dbReference type="GO" id="GO:0016810">
    <property type="term" value="F:hydrolase activity, acting on carbon-nitrogen (but not peptide) bonds"/>
    <property type="evidence" value="ECO:0007669"/>
    <property type="project" value="InterPro"/>
</dbReference>
<sequence>MRTIKRAALAAASASALLAGPAALAQETPVAFTGATIHTMTGPSGTGTVENGTLVIHNGEIVAVGANVAIPAGAEVRDATGMVIMPGIVDTHSHIGQVSGADSSAAIQPDVRALDSINVRDSSIARARSGGVTTANIMPGSGFLMSGQTFYMHLTDGTTIEDYAWMDDDGDIMGGMKMANGTNPLRENPAFPSTRARSAAMVRQHFVAAQEYCGGDRSPRDIGMDAMCEVLDGSRLVHFHTHRADDIMTALRLRREFGFNMLIQHGMESDRVAREIAAEGVPVSAILVDSPGGKLEAANANIESVGRLEDAGVFVSLHSDDNIVDSRLMFRQAGIAVRGGMSREGALRALTINGAVQLGLDEHVGSLEAGKMADFIVMTGDPLSVYTDVTQTWVMGELLFDADDPEDLLMATGGYGAGNPQLNTHVLEREALMLEGGQ</sequence>
<evidence type="ECO:0000256" key="1">
    <source>
        <dbReference type="SAM" id="SignalP"/>
    </source>
</evidence>
<dbReference type="OrthoDB" id="9802793at2"/>
<proteinExistence type="predicted"/>
<dbReference type="Gene3D" id="2.30.40.10">
    <property type="entry name" value="Urease, subunit C, domain 1"/>
    <property type="match status" value="1"/>
</dbReference>
<evidence type="ECO:0000313" key="3">
    <source>
        <dbReference type="EMBL" id="RIV85027.1"/>
    </source>
</evidence>
<feature type="domain" description="Amidohydrolase-related" evidence="2">
    <location>
        <begin position="236"/>
        <end position="396"/>
    </location>
</feature>
<dbReference type="SUPFAM" id="SSF51556">
    <property type="entry name" value="Metallo-dependent hydrolases"/>
    <property type="match status" value="1"/>
</dbReference>
<keyword evidence="3" id="KW-0378">Hydrolase</keyword>
<dbReference type="InterPro" id="IPR006680">
    <property type="entry name" value="Amidohydro-rel"/>
</dbReference>
<dbReference type="Gene3D" id="3.20.20.140">
    <property type="entry name" value="Metal-dependent hydrolases"/>
    <property type="match status" value="1"/>
</dbReference>
<keyword evidence="4" id="KW-1185">Reference proteome</keyword>
<comment type="caution">
    <text evidence="3">The sequence shown here is derived from an EMBL/GenBank/DDBJ whole genome shotgun (WGS) entry which is preliminary data.</text>
</comment>
<dbReference type="InterPro" id="IPR011059">
    <property type="entry name" value="Metal-dep_hydrolase_composite"/>
</dbReference>
<dbReference type="RefSeq" id="WP_119587255.1">
    <property type="nucleotide sequence ID" value="NZ_CAWODQ010000025.1"/>
</dbReference>
<dbReference type="InterPro" id="IPR032466">
    <property type="entry name" value="Metal_Hydrolase"/>
</dbReference>
<dbReference type="Proteomes" id="UP000286576">
    <property type="component" value="Unassembled WGS sequence"/>
</dbReference>
<dbReference type="PANTHER" id="PTHR43135">
    <property type="entry name" value="ALPHA-D-RIBOSE 1-METHYLPHOSPHONATE 5-TRIPHOSPHATE DIPHOSPHATASE"/>
    <property type="match status" value="1"/>
</dbReference>
<evidence type="ECO:0000259" key="2">
    <source>
        <dbReference type="Pfam" id="PF01979"/>
    </source>
</evidence>
<feature type="chain" id="PRO_5019410870" evidence="1">
    <location>
        <begin position="26"/>
        <end position="438"/>
    </location>
</feature>